<feature type="region of interest" description="Disordered" evidence="1">
    <location>
        <begin position="43"/>
        <end position="67"/>
    </location>
</feature>
<evidence type="ECO:0000313" key="3">
    <source>
        <dbReference type="Proteomes" id="UP000678499"/>
    </source>
</evidence>
<evidence type="ECO:0000313" key="2">
    <source>
        <dbReference type="EMBL" id="CAD7276676.1"/>
    </source>
</evidence>
<evidence type="ECO:0000256" key="1">
    <source>
        <dbReference type="SAM" id="MobiDB-lite"/>
    </source>
</evidence>
<gene>
    <name evidence="2" type="ORF">NMOB1V02_LOCUS4427</name>
</gene>
<accession>A0A7R9BKC2</accession>
<dbReference type="AlphaFoldDB" id="A0A7R9BKC2"/>
<organism evidence="2">
    <name type="scientific">Notodromas monacha</name>
    <dbReference type="NCBI Taxonomy" id="399045"/>
    <lineage>
        <taxon>Eukaryota</taxon>
        <taxon>Metazoa</taxon>
        <taxon>Ecdysozoa</taxon>
        <taxon>Arthropoda</taxon>
        <taxon>Crustacea</taxon>
        <taxon>Oligostraca</taxon>
        <taxon>Ostracoda</taxon>
        <taxon>Podocopa</taxon>
        <taxon>Podocopida</taxon>
        <taxon>Cypridocopina</taxon>
        <taxon>Cypridoidea</taxon>
        <taxon>Cyprididae</taxon>
        <taxon>Notodromas</taxon>
    </lineage>
</organism>
<protein>
    <submittedName>
        <fullName evidence="2">Uncharacterized protein</fullName>
    </submittedName>
</protein>
<reference evidence="2" key="1">
    <citation type="submission" date="2020-11" db="EMBL/GenBank/DDBJ databases">
        <authorList>
            <person name="Tran Van P."/>
        </authorList>
    </citation>
    <scope>NUCLEOTIDE SEQUENCE</scope>
</reference>
<dbReference type="Proteomes" id="UP000678499">
    <property type="component" value="Unassembled WGS sequence"/>
</dbReference>
<dbReference type="EMBL" id="CAJPEX010000679">
    <property type="protein sequence ID" value="CAG0916828.1"/>
    <property type="molecule type" value="Genomic_DNA"/>
</dbReference>
<name>A0A7R9BKC2_9CRUS</name>
<feature type="region of interest" description="Disordered" evidence="1">
    <location>
        <begin position="1"/>
        <end position="26"/>
    </location>
</feature>
<sequence length="144" mass="15802">MNTKMADGASSSVGGGNETTEKLSDSESWKQLIDLLTRMSDGISRELPPNHAREARPGSPSSAKKPKVDNFAEFELPALYVVVCEASVLIPSNDPCSVRFRNTRSNTKEVLAVALMLDGVDPRTPIPENMLWKHDAWFTRLGSN</sequence>
<proteinExistence type="predicted"/>
<keyword evidence="3" id="KW-1185">Reference proteome</keyword>
<dbReference type="EMBL" id="OA882716">
    <property type="protein sequence ID" value="CAD7276676.1"/>
    <property type="molecule type" value="Genomic_DNA"/>
</dbReference>